<evidence type="ECO:0000256" key="7">
    <source>
        <dbReference type="ARBA" id="ARBA00022490"/>
    </source>
</evidence>
<comment type="cofactor">
    <cofactor evidence="15 17">
        <name>Zn(2+)</name>
        <dbReference type="ChEBI" id="CHEBI:29105"/>
    </cofactor>
    <text evidence="15 17">Binds 1 zinc ion per subunit.</text>
</comment>
<keyword evidence="9 15" id="KW-0479">Metal-binding</keyword>
<sequence>MDPGVLKHYLADSPPTVVPLAIKPHFEALNEQQKLYSHYLSIACLAGTRIVLRQISPESEHIYDFIVTLHRHYKGDWKKAQKDAGLSDDELNAFLDYAAQFLGNAGNYKSFGDSKFVPRLETRQLKALATLTPESLQQYEKFKDDIFADKHVESMHLGYPDAGHLSTYYPGSPSITKEEITIISDFLEGKRLLPENTRVRKTKDGFEVLIASSLDSPSKDQRDVAESEWELDGKLKGKKLKLVFGDYSKEMATIADAIKKARQYAGNDTEKSMLDAYEKSFTTGSLEAYKDSQRFWIRDKGPMVETDIGFVETYRDPHGIRGEWEGFVAMVNKERTKAFGALVEAAPTLIPRLPWKKEFEKDKFLSPDFTSLEVLTFAGSGIPAGINIPNYDDIRQKEGFKNVSLGNVLSAKAPNEKIPFIKDSDDEVYRKFRDPAFEVQVGLHELLGHGCGKLLQETSPGEYNFDVKNPPVSPLTNKPISTWYKPGQTWGSVFGPVAASYEECRAECVAMALSCDFDILKIFGFGSGETDINGEGGDVLYAGYLSMARAGVAALEFWDPKSRKWGQAHMQARYSILRTFLNAGKEFCELEYTKDDLSDLTIRLERGKILSHGRAAVEKYLQQLHIYKATADVEAGTKMYSDITHVDDFFANKVRPVVLAKKQPRKVFVQANTVVEGDKVALKEYEATAEGMIQSYADREYI</sequence>
<comment type="similarity">
    <text evidence="3 15">Belongs to the peptidase M49 family.</text>
</comment>
<keyword evidence="11 15" id="KW-0862">Zinc</keyword>
<evidence type="ECO:0000256" key="1">
    <source>
        <dbReference type="ARBA" id="ARBA00001336"/>
    </source>
</evidence>
<comment type="catalytic activity">
    <reaction evidence="1 15">
        <text>Release of an N-terminal dipeptide from a peptide comprising four or more residues, with broad specificity. Also acts on dipeptidyl 2-naphthylamides.</text>
        <dbReference type="EC" id="3.4.14.4"/>
    </reaction>
</comment>
<keyword evidence="10 15" id="KW-0378">Hydrolase</keyword>
<dbReference type="EC" id="3.4.14.4" evidence="4 15"/>
<comment type="subcellular location">
    <subcellularLocation>
        <location evidence="2">Cytoplasm</location>
    </subcellularLocation>
</comment>
<dbReference type="GO" id="GO:0008235">
    <property type="term" value="F:metalloexopeptidase activity"/>
    <property type="evidence" value="ECO:0007669"/>
    <property type="project" value="InterPro"/>
</dbReference>
<proteinExistence type="inferred from homology"/>
<dbReference type="STRING" id="420778.A0A1S8BLM0"/>
<feature type="binding site" evidence="17">
    <location>
        <position position="444"/>
    </location>
    <ligand>
        <name>Zn(2+)</name>
        <dbReference type="ChEBI" id="CHEBI:29105"/>
        <note>catalytic</note>
    </ligand>
</feature>
<evidence type="ECO:0000256" key="14">
    <source>
        <dbReference type="ARBA" id="ARBA00032119"/>
    </source>
</evidence>
<name>A0A1S8BLM0_9PEZI</name>
<evidence type="ECO:0000256" key="10">
    <source>
        <dbReference type="ARBA" id="ARBA00022801"/>
    </source>
</evidence>
<dbReference type="GO" id="GO:0046872">
    <property type="term" value="F:metal ion binding"/>
    <property type="evidence" value="ECO:0007669"/>
    <property type="project" value="UniProtKB-KW"/>
</dbReference>
<dbReference type="GO" id="GO:0005737">
    <property type="term" value="C:cytoplasm"/>
    <property type="evidence" value="ECO:0007669"/>
    <property type="project" value="UniProtKB-SubCell"/>
</dbReference>
<dbReference type="OrthoDB" id="4694525at2759"/>
<reference evidence="18 19" key="1">
    <citation type="submission" date="2017-01" db="EMBL/GenBank/DDBJ databases">
        <title>Draft genome sequence of Diplodia seriata F98.1, a fungal species involved in grapevine trunk diseases.</title>
        <authorList>
            <person name="Robert-Siegwald G."/>
            <person name="Vallet J."/>
            <person name="Abou-Mansour E."/>
            <person name="Xu J."/>
            <person name="Rey P."/>
            <person name="Bertsch C."/>
            <person name="Rego C."/>
            <person name="Larignon P."/>
            <person name="Fontaine F."/>
            <person name="Lebrun M.-H."/>
        </authorList>
    </citation>
    <scope>NUCLEOTIDE SEQUENCE [LARGE SCALE GENOMIC DNA]</scope>
    <source>
        <strain evidence="18 19">F98.1</strain>
    </source>
</reference>
<evidence type="ECO:0000256" key="16">
    <source>
        <dbReference type="PIRSR" id="PIRSR007828-1"/>
    </source>
</evidence>
<comment type="caution">
    <text evidence="18">The sequence shown here is derived from an EMBL/GenBank/DDBJ whole genome shotgun (WGS) entry which is preliminary data.</text>
</comment>
<evidence type="ECO:0000256" key="9">
    <source>
        <dbReference type="ARBA" id="ARBA00022723"/>
    </source>
</evidence>
<feature type="binding site" evidence="17">
    <location>
        <position position="449"/>
    </location>
    <ligand>
        <name>Zn(2+)</name>
        <dbReference type="ChEBI" id="CHEBI:29105"/>
        <note>catalytic</note>
    </ligand>
</feature>
<dbReference type="PANTHER" id="PTHR23422:SF11">
    <property type="entry name" value="DIPEPTIDYL PEPTIDASE 3"/>
    <property type="match status" value="1"/>
</dbReference>
<dbReference type="InterPro" id="IPR005317">
    <property type="entry name" value="Dipeptidyl-peptase3"/>
</dbReference>
<evidence type="ECO:0000313" key="18">
    <source>
        <dbReference type="EMBL" id="OMP88442.1"/>
    </source>
</evidence>
<dbReference type="PIRSF" id="PIRSF007828">
    <property type="entry name" value="Dipeptidyl-peptidase_III"/>
    <property type="match status" value="1"/>
</dbReference>
<evidence type="ECO:0000256" key="6">
    <source>
        <dbReference type="ARBA" id="ARBA00022438"/>
    </source>
</evidence>
<dbReference type="GO" id="GO:0008239">
    <property type="term" value="F:dipeptidyl-peptidase activity"/>
    <property type="evidence" value="ECO:0007669"/>
    <property type="project" value="UniProtKB-UniRule"/>
</dbReference>
<keyword evidence="6 15" id="KW-0031">Aminopeptidase</keyword>
<keyword evidence="7 15" id="KW-0963">Cytoplasm</keyword>
<dbReference type="PANTHER" id="PTHR23422">
    <property type="entry name" value="DIPEPTIDYL PEPTIDASE III-RELATED"/>
    <property type="match status" value="1"/>
</dbReference>
<feature type="active site" evidence="16">
    <location>
        <position position="445"/>
    </location>
</feature>
<evidence type="ECO:0000256" key="13">
    <source>
        <dbReference type="ARBA" id="ARBA00031288"/>
    </source>
</evidence>
<evidence type="ECO:0000256" key="5">
    <source>
        <dbReference type="ARBA" id="ARBA00014713"/>
    </source>
</evidence>
<dbReference type="Proteomes" id="UP000190776">
    <property type="component" value="Unassembled WGS sequence"/>
</dbReference>
<organism evidence="18 19">
    <name type="scientific">Diplodia seriata</name>
    <dbReference type="NCBI Taxonomy" id="420778"/>
    <lineage>
        <taxon>Eukaryota</taxon>
        <taxon>Fungi</taxon>
        <taxon>Dikarya</taxon>
        <taxon>Ascomycota</taxon>
        <taxon>Pezizomycotina</taxon>
        <taxon>Dothideomycetes</taxon>
        <taxon>Dothideomycetes incertae sedis</taxon>
        <taxon>Botryosphaeriales</taxon>
        <taxon>Botryosphaeriaceae</taxon>
        <taxon>Diplodia</taxon>
    </lineage>
</organism>
<dbReference type="Pfam" id="PF03571">
    <property type="entry name" value="Peptidase_M49"/>
    <property type="match status" value="1"/>
</dbReference>
<accession>A0A1S8BLM0</accession>
<dbReference type="Gene3D" id="3.30.540.30">
    <property type="match status" value="3"/>
</dbReference>
<dbReference type="EMBL" id="MSZU01000075">
    <property type="protein sequence ID" value="OMP88442.1"/>
    <property type="molecule type" value="Genomic_DNA"/>
</dbReference>
<dbReference type="GO" id="GO:0004177">
    <property type="term" value="F:aminopeptidase activity"/>
    <property type="evidence" value="ECO:0007669"/>
    <property type="project" value="UniProtKB-KW"/>
</dbReference>
<keyword evidence="8 15" id="KW-0645">Protease</keyword>
<dbReference type="AlphaFoldDB" id="A0A1S8BLM0"/>
<dbReference type="FunFam" id="3.30.540.30:FF:000001">
    <property type="entry name" value="Dipeptidyl peptidase 3"/>
    <property type="match status" value="1"/>
</dbReference>
<evidence type="ECO:0000256" key="3">
    <source>
        <dbReference type="ARBA" id="ARBA00010200"/>
    </source>
</evidence>
<dbReference type="FunFam" id="3.30.540.30:FF:000002">
    <property type="entry name" value="Dipeptidyl peptidase 3"/>
    <property type="match status" value="1"/>
</dbReference>
<evidence type="ECO:0000313" key="19">
    <source>
        <dbReference type="Proteomes" id="UP000190776"/>
    </source>
</evidence>
<evidence type="ECO:0000256" key="11">
    <source>
        <dbReference type="ARBA" id="ARBA00022833"/>
    </source>
</evidence>
<evidence type="ECO:0000256" key="2">
    <source>
        <dbReference type="ARBA" id="ARBA00004496"/>
    </source>
</evidence>
<dbReference type="GO" id="GO:0006508">
    <property type="term" value="P:proteolysis"/>
    <property type="evidence" value="ECO:0007669"/>
    <property type="project" value="UniProtKB-KW"/>
</dbReference>
<gene>
    <name evidence="18" type="ORF">BK809_0003199</name>
</gene>
<dbReference type="InterPro" id="IPR039461">
    <property type="entry name" value="Peptidase_M49"/>
</dbReference>
<keyword evidence="12 15" id="KW-0482">Metalloprotease</keyword>
<evidence type="ECO:0000256" key="17">
    <source>
        <dbReference type="PIRSR" id="PIRSR007828-2"/>
    </source>
</evidence>
<evidence type="ECO:0000256" key="4">
    <source>
        <dbReference type="ARBA" id="ARBA00012063"/>
    </source>
</evidence>
<feature type="binding site" evidence="17">
    <location>
        <position position="503"/>
    </location>
    <ligand>
        <name>Zn(2+)</name>
        <dbReference type="ChEBI" id="CHEBI:29105"/>
        <note>catalytic</note>
    </ligand>
</feature>
<evidence type="ECO:0000256" key="12">
    <source>
        <dbReference type="ARBA" id="ARBA00023049"/>
    </source>
</evidence>
<protein>
    <recommendedName>
        <fullName evidence="5 15">Dipeptidyl peptidase 3</fullName>
        <ecNumber evidence="4 15">3.4.14.4</ecNumber>
    </recommendedName>
    <alternativeName>
        <fullName evidence="13 15">Dipeptidyl aminopeptidase III</fullName>
    </alternativeName>
    <alternativeName>
        <fullName evidence="14 15">Dipeptidyl peptidase III</fullName>
    </alternativeName>
</protein>
<evidence type="ECO:0000256" key="8">
    <source>
        <dbReference type="ARBA" id="ARBA00022670"/>
    </source>
</evidence>
<evidence type="ECO:0000256" key="15">
    <source>
        <dbReference type="PIRNR" id="PIRNR007828"/>
    </source>
</evidence>